<dbReference type="RefSeq" id="WP_109265502.1">
    <property type="nucleotide sequence ID" value="NZ_QEWP01000016.1"/>
</dbReference>
<keyword evidence="3 5" id="KW-0067">ATP-binding</keyword>
<feature type="domain" description="ABC transporter" evidence="4">
    <location>
        <begin position="19"/>
        <end position="256"/>
    </location>
</feature>
<dbReference type="AlphaFoldDB" id="A0A2U2B5H2"/>
<dbReference type="Pfam" id="PF00005">
    <property type="entry name" value="ABC_tran"/>
    <property type="match status" value="1"/>
</dbReference>
<protein>
    <submittedName>
        <fullName evidence="5">ABC transporter ATP-binding protein</fullName>
    </submittedName>
</protein>
<dbReference type="GO" id="GO:0005524">
    <property type="term" value="F:ATP binding"/>
    <property type="evidence" value="ECO:0007669"/>
    <property type="project" value="UniProtKB-KW"/>
</dbReference>
<dbReference type="PROSITE" id="PS50893">
    <property type="entry name" value="ABC_TRANSPORTER_2"/>
    <property type="match status" value="1"/>
</dbReference>
<comment type="caution">
    <text evidence="5">The sequence shown here is derived from an EMBL/GenBank/DDBJ whole genome shotgun (WGS) entry which is preliminary data.</text>
</comment>
<dbReference type="Proteomes" id="UP000244956">
    <property type="component" value="Unassembled WGS sequence"/>
</dbReference>
<dbReference type="SUPFAM" id="SSF52540">
    <property type="entry name" value="P-loop containing nucleoside triphosphate hydrolases"/>
    <property type="match status" value="1"/>
</dbReference>
<dbReference type="PANTHER" id="PTHR43023:SF6">
    <property type="entry name" value="INTERMEMBRANE PHOSPHOLIPID TRANSPORT SYSTEM ATP-BINDING PROTEIN MLAF"/>
    <property type="match status" value="1"/>
</dbReference>
<keyword evidence="1" id="KW-0813">Transport</keyword>
<dbReference type="OrthoDB" id="9802264at2"/>
<dbReference type="PANTHER" id="PTHR43023">
    <property type="entry name" value="PROTEIN TRIGALACTOSYLDIACYLGLYCEROL 3, CHLOROPLASTIC"/>
    <property type="match status" value="1"/>
</dbReference>
<dbReference type="GO" id="GO:0016887">
    <property type="term" value="F:ATP hydrolysis activity"/>
    <property type="evidence" value="ECO:0007669"/>
    <property type="project" value="InterPro"/>
</dbReference>
<dbReference type="InterPro" id="IPR003593">
    <property type="entry name" value="AAA+_ATPase"/>
</dbReference>
<dbReference type="Gene3D" id="3.40.50.300">
    <property type="entry name" value="P-loop containing nucleotide triphosphate hydrolases"/>
    <property type="match status" value="1"/>
</dbReference>
<name>A0A2U2B5H2_9BACT</name>
<evidence type="ECO:0000256" key="3">
    <source>
        <dbReference type="ARBA" id="ARBA00022840"/>
    </source>
</evidence>
<evidence type="ECO:0000256" key="2">
    <source>
        <dbReference type="ARBA" id="ARBA00022741"/>
    </source>
</evidence>
<proteinExistence type="predicted"/>
<dbReference type="EMBL" id="QEWP01000016">
    <property type="protein sequence ID" value="PWD98292.1"/>
    <property type="molecule type" value="Genomic_DNA"/>
</dbReference>
<gene>
    <name evidence="5" type="ORF">DDZ16_16055</name>
</gene>
<organism evidence="5 6">
    <name type="scientific">Marinilabilia rubra</name>
    <dbReference type="NCBI Taxonomy" id="2162893"/>
    <lineage>
        <taxon>Bacteria</taxon>
        <taxon>Pseudomonadati</taxon>
        <taxon>Bacteroidota</taxon>
        <taxon>Bacteroidia</taxon>
        <taxon>Marinilabiliales</taxon>
        <taxon>Marinilabiliaceae</taxon>
        <taxon>Marinilabilia</taxon>
    </lineage>
</organism>
<dbReference type="PROSITE" id="PS00211">
    <property type="entry name" value="ABC_TRANSPORTER_1"/>
    <property type="match status" value="1"/>
</dbReference>
<dbReference type="SMART" id="SM00382">
    <property type="entry name" value="AAA"/>
    <property type="match status" value="1"/>
</dbReference>
<evidence type="ECO:0000259" key="4">
    <source>
        <dbReference type="PROSITE" id="PS50893"/>
    </source>
</evidence>
<sequence>MTNNKPVTPESQNTFNSVIEINNLSKGFAEQQVLKNLSLELHNGENLVILGKSGSGKSVLIKCIVRLLNSDYGTIKVLGENVNELKSKGLAALRKKIGFLFQSGALYDSMTIKQNLEFPLIRIKKKLTKMERNKKIEEVLENVGLANTLDKMPSELSGGMQKRASLARTIIVDPLIMLYDEPTTGLDPVTSDGISALINDIQKKYKTSSIIITHDIECARATADRIIMLKDGEVYLEGTIDDFENSTDELIQSFFKE</sequence>
<keyword evidence="2" id="KW-0547">Nucleotide-binding</keyword>
<evidence type="ECO:0000313" key="6">
    <source>
        <dbReference type="Proteomes" id="UP000244956"/>
    </source>
</evidence>
<evidence type="ECO:0000256" key="1">
    <source>
        <dbReference type="ARBA" id="ARBA00022448"/>
    </source>
</evidence>
<dbReference type="InterPro" id="IPR003439">
    <property type="entry name" value="ABC_transporter-like_ATP-bd"/>
</dbReference>
<evidence type="ECO:0000313" key="5">
    <source>
        <dbReference type="EMBL" id="PWD98292.1"/>
    </source>
</evidence>
<dbReference type="InterPro" id="IPR017871">
    <property type="entry name" value="ABC_transporter-like_CS"/>
</dbReference>
<reference evidence="5 6" key="1">
    <citation type="submission" date="2018-05" db="EMBL/GenBank/DDBJ databases">
        <title>Marinilabilia rubrum sp. nov., isolated from saltern sediment.</title>
        <authorList>
            <person name="Zhang R."/>
        </authorList>
    </citation>
    <scope>NUCLEOTIDE SEQUENCE [LARGE SCALE GENOMIC DNA]</scope>
    <source>
        <strain evidence="5 6">WTE16</strain>
    </source>
</reference>
<keyword evidence="6" id="KW-1185">Reference proteome</keyword>
<accession>A0A2U2B5H2</accession>
<dbReference type="InterPro" id="IPR027417">
    <property type="entry name" value="P-loop_NTPase"/>
</dbReference>